<organism evidence="8 9">
    <name type="scientific">Actinomyces israelii</name>
    <dbReference type="NCBI Taxonomy" id="1659"/>
    <lineage>
        <taxon>Bacteria</taxon>
        <taxon>Bacillati</taxon>
        <taxon>Actinomycetota</taxon>
        <taxon>Actinomycetes</taxon>
        <taxon>Actinomycetales</taxon>
        <taxon>Actinomycetaceae</taxon>
        <taxon>Actinomyces</taxon>
    </lineage>
</organism>
<dbReference type="EMBL" id="JAPTMY010000036">
    <property type="protein sequence ID" value="MCZ0859003.1"/>
    <property type="molecule type" value="Genomic_DNA"/>
</dbReference>
<evidence type="ECO:0000259" key="7">
    <source>
        <dbReference type="Pfam" id="PF13396"/>
    </source>
</evidence>
<name>A0ABT4IB94_9ACTO</name>
<keyword evidence="3 6" id="KW-0812">Transmembrane</keyword>
<evidence type="ECO:0000256" key="1">
    <source>
        <dbReference type="ARBA" id="ARBA00004651"/>
    </source>
</evidence>
<evidence type="ECO:0000313" key="8">
    <source>
        <dbReference type="EMBL" id="MCZ0859003.1"/>
    </source>
</evidence>
<proteinExistence type="predicted"/>
<protein>
    <submittedName>
        <fullName evidence="8">PLD nuclease N-terminal domain-containing protein</fullName>
    </submittedName>
</protein>
<dbReference type="Proteomes" id="UP001072034">
    <property type="component" value="Unassembled WGS sequence"/>
</dbReference>
<keyword evidence="4 6" id="KW-1133">Transmembrane helix</keyword>
<keyword evidence="5 6" id="KW-0472">Membrane</keyword>
<accession>A0ABT4IB94</accession>
<reference evidence="8" key="1">
    <citation type="submission" date="2022-10" db="EMBL/GenBank/DDBJ databases">
        <title>Genome sequence of Actinomyces israelii ATCC 10048.</title>
        <authorList>
            <person name="Watt R.M."/>
            <person name="Tong W.M."/>
        </authorList>
    </citation>
    <scope>NUCLEOTIDE SEQUENCE</scope>
    <source>
        <strain evidence="8">ATCC 10048</strain>
    </source>
</reference>
<evidence type="ECO:0000256" key="3">
    <source>
        <dbReference type="ARBA" id="ARBA00022692"/>
    </source>
</evidence>
<evidence type="ECO:0000256" key="5">
    <source>
        <dbReference type="ARBA" id="ARBA00023136"/>
    </source>
</evidence>
<gene>
    <name evidence="8" type="ORF">OHJ16_13230</name>
</gene>
<comment type="subcellular location">
    <subcellularLocation>
        <location evidence="1">Cell membrane</location>
        <topology evidence="1">Multi-pass membrane protein</topology>
    </subcellularLocation>
</comment>
<keyword evidence="9" id="KW-1185">Reference proteome</keyword>
<dbReference type="RefSeq" id="WP_268918316.1">
    <property type="nucleotide sequence ID" value="NZ_JAPTMY010000036.1"/>
</dbReference>
<dbReference type="InterPro" id="IPR027379">
    <property type="entry name" value="CLS_N"/>
</dbReference>
<evidence type="ECO:0000256" key="4">
    <source>
        <dbReference type="ARBA" id="ARBA00022989"/>
    </source>
</evidence>
<feature type="domain" description="Cardiolipin synthase N-terminal" evidence="7">
    <location>
        <begin position="31"/>
        <end position="74"/>
    </location>
</feature>
<feature type="transmembrane region" description="Helical" evidence="6">
    <location>
        <begin position="20"/>
        <end position="40"/>
    </location>
</feature>
<comment type="caution">
    <text evidence="8">The sequence shown here is derived from an EMBL/GenBank/DDBJ whole genome shotgun (WGS) entry which is preliminary data.</text>
</comment>
<dbReference type="Pfam" id="PF13396">
    <property type="entry name" value="PLDc_N"/>
    <property type="match status" value="1"/>
</dbReference>
<feature type="transmembrane region" description="Helical" evidence="6">
    <location>
        <begin position="52"/>
        <end position="72"/>
    </location>
</feature>
<keyword evidence="2" id="KW-1003">Cell membrane</keyword>
<sequence>MSSAFPSAVADPPSGPVLAVLAALAVVELGLAAVALWRWWRTPAERLSANRWVWLVLVVALSFIGPVAFLAAGRRPAPVTEPPPGERPAAGAGTADVVAALYGDDRR</sequence>
<evidence type="ECO:0000256" key="6">
    <source>
        <dbReference type="SAM" id="Phobius"/>
    </source>
</evidence>
<evidence type="ECO:0000256" key="2">
    <source>
        <dbReference type="ARBA" id="ARBA00022475"/>
    </source>
</evidence>
<evidence type="ECO:0000313" key="9">
    <source>
        <dbReference type="Proteomes" id="UP001072034"/>
    </source>
</evidence>